<gene>
    <name evidence="5" type="ORF">AOQ84DRAFT_227820</name>
</gene>
<organism evidence="5 6">
    <name type="scientific">Glonium stellatum</name>
    <dbReference type="NCBI Taxonomy" id="574774"/>
    <lineage>
        <taxon>Eukaryota</taxon>
        <taxon>Fungi</taxon>
        <taxon>Dikarya</taxon>
        <taxon>Ascomycota</taxon>
        <taxon>Pezizomycotina</taxon>
        <taxon>Dothideomycetes</taxon>
        <taxon>Pleosporomycetidae</taxon>
        <taxon>Gloniales</taxon>
        <taxon>Gloniaceae</taxon>
        <taxon>Glonium</taxon>
    </lineage>
</organism>
<dbReference type="GO" id="GO:0006139">
    <property type="term" value="P:nucleobase-containing compound metabolic process"/>
    <property type="evidence" value="ECO:0007669"/>
    <property type="project" value="InterPro"/>
</dbReference>
<dbReference type="AlphaFoldDB" id="A0A8E2JWL5"/>
<keyword evidence="1 4" id="KW-0808">Transferase</keyword>
<dbReference type="GO" id="GO:0016787">
    <property type="term" value="F:hydrolase activity"/>
    <property type="evidence" value="ECO:0007669"/>
    <property type="project" value="UniProtKB-KW"/>
</dbReference>
<dbReference type="InterPro" id="IPR027417">
    <property type="entry name" value="P-loop_NTPase"/>
</dbReference>
<dbReference type="InterPro" id="IPR000850">
    <property type="entry name" value="Adenylat/UMP-CMP_kin"/>
</dbReference>
<dbReference type="PROSITE" id="PS00113">
    <property type="entry name" value="ADENYLATE_KINASE"/>
    <property type="match status" value="1"/>
</dbReference>
<comment type="similarity">
    <text evidence="4">Belongs to the adenylate kinase family.</text>
</comment>
<evidence type="ECO:0000256" key="3">
    <source>
        <dbReference type="ARBA" id="ARBA00022777"/>
    </source>
</evidence>
<keyword evidence="3 4" id="KW-0418">Kinase</keyword>
<dbReference type="SUPFAM" id="SSF52540">
    <property type="entry name" value="P-loop containing nucleoside triphosphate hydrolases"/>
    <property type="match status" value="1"/>
</dbReference>
<dbReference type="PRINTS" id="PR00094">
    <property type="entry name" value="ADENYLTKNASE"/>
</dbReference>
<reference evidence="5 6" key="1">
    <citation type="journal article" date="2016" name="Nat. Commun.">
        <title>Ectomycorrhizal ecology is imprinted in the genome of the dominant symbiotic fungus Cenococcum geophilum.</title>
        <authorList>
            <consortium name="DOE Joint Genome Institute"/>
            <person name="Peter M."/>
            <person name="Kohler A."/>
            <person name="Ohm R.A."/>
            <person name="Kuo A."/>
            <person name="Krutzmann J."/>
            <person name="Morin E."/>
            <person name="Arend M."/>
            <person name="Barry K.W."/>
            <person name="Binder M."/>
            <person name="Choi C."/>
            <person name="Clum A."/>
            <person name="Copeland A."/>
            <person name="Grisel N."/>
            <person name="Haridas S."/>
            <person name="Kipfer T."/>
            <person name="LaButti K."/>
            <person name="Lindquist E."/>
            <person name="Lipzen A."/>
            <person name="Maire R."/>
            <person name="Meier B."/>
            <person name="Mihaltcheva S."/>
            <person name="Molinier V."/>
            <person name="Murat C."/>
            <person name="Poggeler S."/>
            <person name="Quandt C.A."/>
            <person name="Sperisen C."/>
            <person name="Tritt A."/>
            <person name="Tisserant E."/>
            <person name="Crous P.W."/>
            <person name="Henrissat B."/>
            <person name="Nehls U."/>
            <person name="Egli S."/>
            <person name="Spatafora J.W."/>
            <person name="Grigoriev I.V."/>
            <person name="Martin F.M."/>
        </authorList>
    </citation>
    <scope>NUCLEOTIDE SEQUENCE [LARGE SCALE GENOMIC DNA]</scope>
    <source>
        <strain evidence="5 6">CBS 207.34</strain>
    </source>
</reference>
<evidence type="ECO:0000256" key="2">
    <source>
        <dbReference type="ARBA" id="ARBA00022741"/>
    </source>
</evidence>
<keyword evidence="6" id="KW-1185">Reference proteome</keyword>
<sequence>MSASTNKLDSTAVNVDESFTVQDKECQPENTPPQGPKIVFILGAPASGKGSISQCLLRDFDFDHISVGDYLRHLTKTTPAAHETMQPYLKSADLVPWRYLGPYLTDRIRSAARTYNRVLVDGFPRSVDQKYEFDRAIKDTPSLGKIELVIRFKCPKEELRRRYLARKRGDDNAELFEKRYSEFEQNIGEILSSFDGSVHIIESDTSKAPKEAYEELRDKLSKQERWLQIVGLSSE</sequence>
<keyword evidence="5" id="KW-0378">Hydrolase</keyword>
<proteinExistence type="inferred from homology"/>
<dbReference type="PANTHER" id="PTHR23359">
    <property type="entry name" value="NUCLEOTIDE KINASE"/>
    <property type="match status" value="1"/>
</dbReference>
<dbReference type="Gene3D" id="3.40.50.300">
    <property type="entry name" value="P-loop containing nucleotide triphosphate hydrolases"/>
    <property type="match status" value="1"/>
</dbReference>
<name>A0A8E2JWL5_9PEZI</name>
<dbReference type="Proteomes" id="UP000250140">
    <property type="component" value="Unassembled WGS sequence"/>
</dbReference>
<dbReference type="GO" id="GO:0019205">
    <property type="term" value="F:nucleobase-containing compound kinase activity"/>
    <property type="evidence" value="ECO:0007669"/>
    <property type="project" value="InterPro"/>
</dbReference>
<accession>A0A8E2JWL5</accession>
<evidence type="ECO:0000256" key="4">
    <source>
        <dbReference type="RuleBase" id="RU003330"/>
    </source>
</evidence>
<evidence type="ECO:0000313" key="5">
    <source>
        <dbReference type="EMBL" id="OCL12350.1"/>
    </source>
</evidence>
<dbReference type="GO" id="GO:0005524">
    <property type="term" value="F:ATP binding"/>
    <property type="evidence" value="ECO:0007669"/>
    <property type="project" value="InterPro"/>
</dbReference>
<evidence type="ECO:0000256" key="1">
    <source>
        <dbReference type="ARBA" id="ARBA00022679"/>
    </source>
</evidence>
<keyword evidence="2" id="KW-0547">Nucleotide-binding</keyword>
<dbReference type="CDD" id="cd01428">
    <property type="entry name" value="ADK"/>
    <property type="match status" value="1"/>
</dbReference>
<dbReference type="Pfam" id="PF00406">
    <property type="entry name" value="ADK"/>
    <property type="match status" value="1"/>
</dbReference>
<dbReference type="InterPro" id="IPR033690">
    <property type="entry name" value="Adenylat_kinase_CS"/>
</dbReference>
<evidence type="ECO:0000313" key="6">
    <source>
        <dbReference type="Proteomes" id="UP000250140"/>
    </source>
</evidence>
<dbReference type="OrthoDB" id="442176at2759"/>
<dbReference type="EMBL" id="KV748888">
    <property type="protein sequence ID" value="OCL12350.1"/>
    <property type="molecule type" value="Genomic_DNA"/>
</dbReference>
<protein>
    <submittedName>
        <fullName evidence="5">P-loop containing nucleoside triphosphate hydrolase protein</fullName>
    </submittedName>
</protein>